<evidence type="ECO:0000313" key="1">
    <source>
        <dbReference type="EMBL" id="MDC7689608.1"/>
    </source>
</evidence>
<dbReference type="RefSeq" id="WP_272802180.1">
    <property type="nucleotide sequence ID" value="NZ_JAQQKY010000001.1"/>
</dbReference>
<gene>
    <name evidence="1" type="ORF">PQU93_02230</name>
</gene>
<reference evidence="1 2" key="1">
    <citation type="submission" date="2023-01" db="EMBL/GenBank/DDBJ databases">
        <title>Novel species of the genus Vogesella isolated from rivers.</title>
        <authorList>
            <person name="Lu H."/>
        </authorList>
    </citation>
    <scope>NUCLEOTIDE SEQUENCE [LARGE SCALE GENOMIC DNA]</scope>
    <source>
        <strain evidence="1 2">SH7W</strain>
    </source>
</reference>
<comment type="caution">
    <text evidence="1">The sequence shown here is derived from an EMBL/GenBank/DDBJ whole genome shotgun (WGS) entry which is preliminary data.</text>
</comment>
<proteinExistence type="predicted"/>
<sequence>MQLASQGGLQWPWCGFRRLQKCPSAAKYDENSGNDREMAGIGALNAGNSGLRPDVAMFLAFVIACGGNTTLPPAKRATTRPAAKAA</sequence>
<protein>
    <submittedName>
        <fullName evidence="1">Uncharacterized protein</fullName>
    </submittedName>
</protein>
<accession>A0ABT5I0Q1</accession>
<keyword evidence="2" id="KW-1185">Reference proteome</keyword>
<dbReference type="Proteomes" id="UP001221566">
    <property type="component" value="Unassembled WGS sequence"/>
</dbReference>
<name>A0ABT5I0Q1_VOGIN</name>
<evidence type="ECO:0000313" key="2">
    <source>
        <dbReference type="Proteomes" id="UP001221566"/>
    </source>
</evidence>
<dbReference type="EMBL" id="JAQQKY010000001">
    <property type="protein sequence ID" value="MDC7689608.1"/>
    <property type="molecule type" value="Genomic_DNA"/>
</dbReference>
<organism evidence="1 2">
    <name type="scientific">Vogesella indigofera</name>
    <name type="common">Pseudomonas indigofera</name>
    <dbReference type="NCBI Taxonomy" id="45465"/>
    <lineage>
        <taxon>Bacteria</taxon>
        <taxon>Pseudomonadati</taxon>
        <taxon>Pseudomonadota</taxon>
        <taxon>Betaproteobacteria</taxon>
        <taxon>Neisseriales</taxon>
        <taxon>Chromobacteriaceae</taxon>
        <taxon>Vogesella</taxon>
    </lineage>
</organism>